<accession>A0A291B0X3</accession>
<dbReference type="KEGG" id="vg:65099897"/>
<reference evidence="3" key="2">
    <citation type="journal article" date="2017" name="Sci. Rep.">
        <title>Characterization of a new member of Iridoviridae, Shrimp hemocyte iridescent virus (SHIV), found in white leg shrimp (Litopenaeus vannamei).</title>
        <authorList>
            <person name="Qiu L."/>
            <person name="Chen M.M."/>
            <person name="Wan X.Y."/>
            <person name="Li C."/>
            <person name="Zhang Q.L."/>
            <person name="Wang R.Y."/>
            <person name="Cheng D.Y."/>
            <person name="Dong X."/>
            <person name="Yang B."/>
            <person name="Wang X.H."/>
            <person name="Xiang J.H."/>
            <person name="Huang J."/>
        </authorList>
    </citation>
    <scope>NUCLEOTIDE SEQUENCE [LARGE SCALE GENOMIC DNA]</scope>
    <source>
        <strain evidence="3">20141215</strain>
    </source>
</reference>
<dbReference type="InterPro" id="IPR018879">
    <property type="entry name" value="MSV199_dom"/>
</dbReference>
<dbReference type="Gene3D" id="1.20.5.340">
    <property type="match status" value="1"/>
</dbReference>
<dbReference type="Pfam" id="PF10553">
    <property type="entry name" value="MSV199"/>
    <property type="match status" value="1"/>
</dbReference>
<keyword evidence="4" id="KW-1185">Reference proteome</keyword>
<name>A0A291B0X3_9VIRU</name>
<dbReference type="GeneID" id="65099897"/>
<feature type="coiled-coil region" evidence="1">
    <location>
        <begin position="171"/>
        <end position="328"/>
    </location>
</feature>
<organism evidence="3">
    <name type="scientific">Shrimp hemocyte iridescent virus</name>
    <dbReference type="NCBI Taxonomy" id="2039780"/>
    <lineage>
        <taxon>Viruses</taxon>
        <taxon>Varidnaviria</taxon>
        <taxon>Bamfordvirae</taxon>
        <taxon>Nucleocytoviricota</taxon>
        <taxon>Megaviricetes</taxon>
        <taxon>Pimascovirales</taxon>
        <taxon>Pimascovirales incertae sedis</taxon>
        <taxon>Iridoviridae</taxon>
        <taxon>Betairidovirinae</taxon>
        <taxon>Decapodiridovirus</taxon>
        <taxon>Decapodiridovirus litopenaeus1</taxon>
        <taxon>Decapod iridescent virus 1</taxon>
    </lineage>
</organism>
<proteinExistence type="predicted"/>
<reference evidence="3" key="1">
    <citation type="journal article" date="2017" name="Arch. Virol.">
        <title>Complete genome sequence of shrimp hemocyte iridescent virus (SHIV) isolated from white leg shrimp, Litopenaeus vannamei.</title>
        <authorList>
            <person name="Qiu L."/>
            <person name="Chen M.M."/>
            <person name="Wang R.Y."/>
            <person name="Wan X.Y."/>
            <person name="Li C."/>
            <person name="Zhang Q.L."/>
            <person name="Dong X."/>
            <person name="Yang B."/>
            <person name="Xiang J.H."/>
            <person name="Huang J."/>
        </authorList>
    </citation>
    <scope>NUCLEOTIDE SEQUENCE [LARGE SCALE GENOMIC DNA]</scope>
    <source>
        <strain evidence="3">20141215</strain>
    </source>
</reference>
<sequence length="453" mass="53462">MAEQIMYVNENIKFSETRLALGSSDDELLDIFKYIETVKFEIDTFMLDKFWQCVSEDHRIHVDTMVITWLGYDNKEPRLNKQSFIKLLTSHQIEFTRIKHEDPNFSKYPELVEEAKKYSKAVLKNKSWIIMNSDDFKMMVMCLQTKKAMDIRKYYLSIEKLFKMYCEYTLHFNLRREERRLKENLLREERRLKEKDTVIGEKECTIEALRRDIQEAERKREREREEDNRKWEEAKRRQDQLLGISLESKNELKGVKAELGQANENLENVNVQLGQANENLENVNVQLGQANGKLEVANGKLDDANEQLEVMEERMGVMEEHIEEIRDVAVPKPRNKGKIHKIGLVKMSKNYVPDSSDPGYIRNSNVIIIRRQKDSFNVRVQQIKSYGNETNANARVIFEIDNPNSINLFNRLKEKRDPKLGFNGICGIRYLNGCTDEHLLQLISEIHDVRMEM</sequence>
<keyword evidence="1" id="KW-0175">Coiled coil</keyword>
<evidence type="ECO:0000259" key="2">
    <source>
        <dbReference type="Pfam" id="PF10553"/>
    </source>
</evidence>
<dbReference type="SUPFAM" id="SSF57997">
    <property type="entry name" value="Tropomyosin"/>
    <property type="match status" value="1"/>
</dbReference>
<dbReference type="EMBL" id="MF599468">
    <property type="protein sequence ID" value="ATE87134.1"/>
    <property type="molecule type" value="Genomic_DNA"/>
</dbReference>
<evidence type="ECO:0000256" key="1">
    <source>
        <dbReference type="SAM" id="Coils"/>
    </source>
</evidence>
<dbReference type="RefSeq" id="YP_010084877.1">
    <property type="nucleotide sequence ID" value="NC_055165.1"/>
</dbReference>
<protein>
    <recommendedName>
        <fullName evidence="2">MSV199 domain-containing protein</fullName>
    </recommendedName>
</protein>
<evidence type="ECO:0000313" key="4">
    <source>
        <dbReference type="Proteomes" id="UP000297192"/>
    </source>
</evidence>
<dbReference type="Proteomes" id="UP000297192">
    <property type="component" value="Segment"/>
</dbReference>
<feature type="domain" description="MSV199" evidence="2">
    <location>
        <begin position="29"/>
        <end position="161"/>
    </location>
</feature>
<gene>
    <name evidence="3" type="primary">125R</name>
</gene>
<evidence type="ECO:0000313" key="3">
    <source>
        <dbReference type="EMBL" id="ATE87134.1"/>
    </source>
</evidence>